<sequence>MGRRVLSQARARVELASAISEYIEGFYNRHRRHSALDYVSPLQFETTHPSSPISSPASP</sequence>
<gene>
    <name evidence="2" type="ORF">FXF69_23290</name>
</gene>
<proteinExistence type="predicted"/>
<organism evidence="2 3">
    <name type="scientific">Actinomadura chibensis</name>
    <dbReference type="NCBI Taxonomy" id="392828"/>
    <lineage>
        <taxon>Bacteria</taxon>
        <taxon>Bacillati</taxon>
        <taxon>Actinomycetota</taxon>
        <taxon>Actinomycetes</taxon>
        <taxon>Streptosporangiales</taxon>
        <taxon>Thermomonosporaceae</taxon>
        <taxon>Actinomadura</taxon>
    </lineage>
</organism>
<evidence type="ECO:0000313" key="3">
    <source>
        <dbReference type="Proteomes" id="UP000323380"/>
    </source>
</evidence>
<dbReference type="AlphaFoldDB" id="A0A5D0NHT5"/>
<dbReference type="Pfam" id="PF13333">
    <property type="entry name" value="rve_2"/>
    <property type="match status" value="1"/>
</dbReference>
<dbReference type="GO" id="GO:0015074">
    <property type="term" value="P:DNA integration"/>
    <property type="evidence" value="ECO:0007669"/>
    <property type="project" value="InterPro"/>
</dbReference>
<dbReference type="EMBL" id="VSFG01000005">
    <property type="protein sequence ID" value="TYB43899.1"/>
    <property type="molecule type" value="Genomic_DNA"/>
</dbReference>
<name>A0A5D0NHT5_9ACTN</name>
<keyword evidence="3" id="KW-1185">Reference proteome</keyword>
<protein>
    <submittedName>
        <fullName evidence="2">IS3 family transposase</fullName>
    </submittedName>
</protein>
<evidence type="ECO:0000259" key="1">
    <source>
        <dbReference type="Pfam" id="PF13333"/>
    </source>
</evidence>
<evidence type="ECO:0000313" key="2">
    <source>
        <dbReference type="EMBL" id="TYB43899.1"/>
    </source>
</evidence>
<accession>A0A5D0NHT5</accession>
<dbReference type="Proteomes" id="UP000323380">
    <property type="component" value="Unassembled WGS sequence"/>
</dbReference>
<reference evidence="2 3" key="1">
    <citation type="submission" date="2019-08" db="EMBL/GenBank/DDBJ databases">
        <title>Actinomadura sp. nov. CYP1-5 isolated from mountain soil.</title>
        <authorList>
            <person name="Songsumanus A."/>
            <person name="Kuncharoen N."/>
            <person name="Kudo T."/>
            <person name="Yuki M."/>
            <person name="Igarashi Y."/>
            <person name="Tanasupawat S."/>
        </authorList>
    </citation>
    <scope>NUCLEOTIDE SEQUENCE [LARGE SCALE GENOMIC DNA]</scope>
    <source>
        <strain evidence="2 3">JCM 14158</strain>
    </source>
</reference>
<comment type="caution">
    <text evidence="2">The sequence shown here is derived from an EMBL/GenBank/DDBJ whole genome shotgun (WGS) entry which is preliminary data.</text>
</comment>
<dbReference type="InterPro" id="IPR001584">
    <property type="entry name" value="Integrase_cat-core"/>
</dbReference>
<feature type="domain" description="Integrase catalytic" evidence="1">
    <location>
        <begin position="13"/>
        <end position="46"/>
    </location>
</feature>